<evidence type="ECO:0000256" key="1">
    <source>
        <dbReference type="SAM" id="MobiDB-lite"/>
    </source>
</evidence>
<dbReference type="PANTHER" id="PTHR33418:SF1">
    <property type="entry name" value="HELICASE-ASSOCIATED DOMAIN-CONTAINING PROTEIN"/>
    <property type="match status" value="1"/>
</dbReference>
<feature type="domain" description="Helicase-associated" evidence="2">
    <location>
        <begin position="522"/>
        <end position="578"/>
    </location>
</feature>
<dbReference type="RefSeq" id="WP_058846727.1">
    <property type="nucleotide sequence ID" value="NZ_LOCL01000028.1"/>
</dbReference>
<feature type="domain" description="Helicase-associated" evidence="2">
    <location>
        <begin position="378"/>
        <end position="435"/>
    </location>
</feature>
<gene>
    <name evidence="3" type="ORF">AT728_22125</name>
</gene>
<dbReference type="Gene3D" id="6.10.140.530">
    <property type="match status" value="2"/>
</dbReference>
<feature type="compositionally biased region" description="Low complexity" evidence="1">
    <location>
        <begin position="959"/>
        <end position="968"/>
    </location>
</feature>
<feature type="region of interest" description="Disordered" evidence="1">
    <location>
        <begin position="346"/>
        <end position="372"/>
    </location>
</feature>
<keyword evidence="4" id="KW-1185">Reference proteome</keyword>
<reference evidence="3 4" key="1">
    <citation type="submission" date="2015-12" db="EMBL/GenBank/DDBJ databases">
        <title>Draft genome sequence of Streptomyces silvensis ATCC 53525, a producer of novel hormone antagonists.</title>
        <authorList>
            <person name="Johnston C.W."/>
            <person name="Li Y."/>
            <person name="Magarvey N.A."/>
        </authorList>
    </citation>
    <scope>NUCLEOTIDE SEQUENCE [LARGE SCALE GENOMIC DNA]</scope>
    <source>
        <strain evidence="3 4">ATCC 53525</strain>
    </source>
</reference>
<evidence type="ECO:0000313" key="3">
    <source>
        <dbReference type="EMBL" id="KUF19238.1"/>
    </source>
</evidence>
<feature type="domain" description="Helicase-associated" evidence="2">
    <location>
        <begin position="666"/>
        <end position="707"/>
    </location>
</feature>
<feature type="domain" description="Helicase-associated" evidence="2">
    <location>
        <begin position="811"/>
        <end position="872"/>
    </location>
</feature>
<dbReference type="OrthoDB" id="4120976at2"/>
<organism evidence="3 4">
    <name type="scientific">Streptomyces silvensis</name>
    <dbReference type="NCBI Taxonomy" id="1765722"/>
    <lineage>
        <taxon>Bacteria</taxon>
        <taxon>Bacillati</taxon>
        <taxon>Actinomycetota</taxon>
        <taxon>Actinomycetes</taxon>
        <taxon>Kitasatosporales</taxon>
        <taxon>Streptomycetaceae</taxon>
        <taxon>Streptomyces</taxon>
    </lineage>
</organism>
<feature type="region of interest" description="Disordered" evidence="1">
    <location>
        <begin position="941"/>
        <end position="974"/>
    </location>
</feature>
<dbReference type="STRING" id="1765722.AT728_22125"/>
<name>A0A0W7X8D9_9ACTN</name>
<sequence>MTVPPARGPSSLLFPSFPCAAGVRPLLRETTLSFVERLASRFGVSAADVIAEFFASGNKKPMSSLTADGEVYFNAEARARFATLSRVPPEHLRRALPAWTRFEPAGRYDTGPAVTFYSAGSISPTGTACTRCTAARTGRSDPARLYMAAHRRLCVRHQMWLPGTQDVPDQNSGRSQLSLAQLPETVQALGRHTALLRRREHAADAYTVAQAIIATWWDAARPEETTWARRLDSLARANPAAELWSRAARDAVTYPDTVTLAGLLASPFWQHQVLADTGRHRPHVPADTPSFIRELALRLGRPWLAGVLADSDSGPLTAWLQACWRSRAGERECTVSMWRVAPAYRTPASSGCNPDRPSRTAGTADEAEADADGDTAQGFARGLALARTFAAKHGHLCIPYRHEKDGFQLGLWLSNQRATGPQLPPERSRALSDLDPWWNPPWSTLWQRIYLRARRLPGSGVTPEQGFPGTSENLGTWLYQQCQNYDSLHPQQRKLLTQIGITAETACRARPRRRNIAEARDQGLDHARSYWKQHQHLCASAADTHDGFPIGQWLSNLRVRARRGRLDPAVALQLDAMDPWWAPPWSSDWQRTYYTVRNLVGSGHTVAPENAFTAFDDELGQWLYTQCVTYPGLAVEQRQQLAAVGLTEQAAATARPDPATDSPSLETGLHYAHSYAALHGDLNTSPSDRHQGFPIGTWLSRQRRQANLHTSKFTSPYPADPLLTAIDPWWNPPWNAHWQINHRAARKLVEDGLDLLPEQGFPGTPDWTGQWLYTQCVGHPHLHPGQQQKLAQLGITAADARTARPRRVTQQASFDIGLDHARSYAARHGHLAVPTSESHDGYQLGRWLADKRKRATNGRLPRNRADALNAIDPWWNPPWGLPWQTAYHTVKAENHGRTLNTAAGFPGLPPDATRWLLTQCINYDDLHPGQQQLLTHLGITSKDAHAARPQQETRRRPRAGANRPRPTTVSSSIDGGLPYARSYAHAHDGLGTAHYDTEHNGFPLGWWLYEQRKRANAHVRRTGQPWPHEHALAALDPWWNPPWRISWQHSYTGLRSALTEDQHPSTSQRRWLTTQHTNWHTLHPDQRTLLTAASLNPTNEHPPGTHPK</sequence>
<dbReference type="EMBL" id="LOCL01000028">
    <property type="protein sequence ID" value="KUF19238.1"/>
    <property type="molecule type" value="Genomic_DNA"/>
</dbReference>
<dbReference type="PANTHER" id="PTHR33418">
    <property type="entry name" value="HELICASE-ASSOCIATED"/>
    <property type="match status" value="1"/>
</dbReference>
<evidence type="ECO:0000259" key="2">
    <source>
        <dbReference type="Pfam" id="PF03457"/>
    </source>
</evidence>
<accession>A0A0W7X8D9</accession>
<dbReference type="AlphaFoldDB" id="A0A0W7X8D9"/>
<comment type="caution">
    <text evidence="3">The sequence shown here is derived from an EMBL/GenBank/DDBJ whole genome shotgun (WGS) entry which is preliminary data.</text>
</comment>
<proteinExistence type="predicted"/>
<dbReference type="Proteomes" id="UP000054804">
    <property type="component" value="Unassembled WGS sequence"/>
</dbReference>
<protein>
    <recommendedName>
        <fullName evidence="2">Helicase-associated domain-containing protein</fullName>
    </recommendedName>
</protein>
<feature type="compositionally biased region" description="Basic and acidic residues" evidence="1">
    <location>
        <begin position="942"/>
        <end position="954"/>
    </location>
</feature>
<evidence type="ECO:0000313" key="4">
    <source>
        <dbReference type="Proteomes" id="UP000054804"/>
    </source>
</evidence>
<dbReference type="Pfam" id="PF03457">
    <property type="entry name" value="HA"/>
    <property type="match status" value="4"/>
</dbReference>
<dbReference type="InterPro" id="IPR005114">
    <property type="entry name" value="Helicase_assoc"/>
</dbReference>